<dbReference type="Proteomes" id="UP000199659">
    <property type="component" value="Unassembled WGS sequence"/>
</dbReference>
<dbReference type="SUPFAM" id="SSF53271">
    <property type="entry name" value="PRTase-like"/>
    <property type="match status" value="1"/>
</dbReference>
<dbReference type="OrthoDB" id="9779910at2"/>
<dbReference type="InterPro" id="IPR044005">
    <property type="entry name" value="DZR_2"/>
</dbReference>
<dbReference type="Gene3D" id="3.40.50.2020">
    <property type="match status" value="1"/>
</dbReference>
<evidence type="ECO:0000313" key="5">
    <source>
        <dbReference type="Proteomes" id="UP000199659"/>
    </source>
</evidence>
<dbReference type="AlphaFoldDB" id="A0A1I6J2Z6"/>
<dbReference type="CDD" id="cd06223">
    <property type="entry name" value="PRTases_typeI"/>
    <property type="match status" value="1"/>
</dbReference>
<dbReference type="PANTHER" id="PTHR47505:SF1">
    <property type="entry name" value="DNA UTILIZATION PROTEIN YHGH"/>
    <property type="match status" value="1"/>
</dbReference>
<gene>
    <name evidence="4" type="ORF">SAMN05661086_01396</name>
</gene>
<reference evidence="4 5" key="1">
    <citation type="submission" date="2016-10" db="EMBL/GenBank/DDBJ databases">
        <authorList>
            <person name="de Groot N.N."/>
        </authorList>
    </citation>
    <scope>NUCLEOTIDE SEQUENCE [LARGE SCALE GENOMIC DNA]</scope>
    <source>
        <strain evidence="4 5">743A</strain>
    </source>
</reference>
<keyword evidence="5" id="KW-1185">Reference proteome</keyword>
<dbReference type="InterPro" id="IPR051910">
    <property type="entry name" value="ComF/GntX_DNA_util-trans"/>
</dbReference>
<dbReference type="RefSeq" id="WP_092559966.1">
    <property type="nucleotide sequence ID" value="NZ_FOYZ01000004.1"/>
</dbReference>
<sequence length="238" mass="27590">METGIRLLYPRRCPICDDIIAQRGKKACPECMPGLIVIEEPRCKKCSKPIEDEEAEYCYDCNQKQFHYEAGYALWIYDEVAKKSIGHYKYSGRREYIDFYAEEFLKKFKDKLLQLNANVLVPVPLHISKQRQRGFNQAQLFAEKLSMELKVPVCSDIIIRKRKTTPQKELSNKERFLNLEQAFCIGKMDTWQSKEFEKVILVDDIYTTGSTIEACTKVLISAGVKKVYFVSLCIGRGI</sequence>
<evidence type="ECO:0000259" key="3">
    <source>
        <dbReference type="Pfam" id="PF18912"/>
    </source>
</evidence>
<evidence type="ECO:0000259" key="2">
    <source>
        <dbReference type="Pfam" id="PF00156"/>
    </source>
</evidence>
<dbReference type="InterPro" id="IPR000836">
    <property type="entry name" value="PRTase_dom"/>
</dbReference>
<feature type="domain" description="Phosphoribosyltransferase" evidence="2">
    <location>
        <begin position="140"/>
        <end position="233"/>
    </location>
</feature>
<comment type="similarity">
    <text evidence="1">Belongs to the ComF/GntX family.</text>
</comment>
<name>A0A1I6J2Z6_9FIRM</name>
<dbReference type="STRING" id="37658.SAMN05661086_01396"/>
<protein>
    <submittedName>
        <fullName evidence="4">ComF family protein</fullName>
    </submittedName>
</protein>
<dbReference type="Pfam" id="PF18912">
    <property type="entry name" value="DZR_2"/>
    <property type="match status" value="1"/>
</dbReference>
<organism evidence="4 5">
    <name type="scientific">Anaeromicropila populeti</name>
    <dbReference type="NCBI Taxonomy" id="37658"/>
    <lineage>
        <taxon>Bacteria</taxon>
        <taxon>Bacillati</taxon>
        <taxon>Bacillota</taxon>
        <taxon>Clostridia</taxon>
        <taxon>Lachnospirales</taxon>
        <taxon>Lachnospiraceae</taxon>
        <taxon>Anaeromicropila</taxon>
    </lineage>
</organism>
<feature type="domain" description="Double zinc ribbon" evidence="3">
    <location>
        <begin position="5"/>
        <end position="61"/>
    </location>
</feature>
<dbReference type="EMBL" id="FOYZ01000004">
    <property type="protein sequence ID" value="SFR73297.1"/>
    <property type="molecule type" value="Genomic_DNA"/>
</dbReference>
<dbReference type="InterPro" id="IPR029057">
    <property type="entry name" value="PRTase-like"/>
</dbReference>
<dbReference type="PANTHER" id="PTHR47505">
    <property type="entry name" value="DNA UTILIZATION PROTEIN YHGH"/>
    <property type="match status" value="1"/>
</dbReference>
<proteinExistence type="inferred from homology"/>
<evidence type="ECO:0000313" key="4">
    <source>
        <dbReference type="EMBL" id="SFR73297.1"/>
    </source>
</evidence>
<evidence type="ECO:0000256" key="1">
    <source>
        <dbReference type="ARBA" id="ARBA00008007"/>
    </source>
</evidence>
<dbReference type="Pfam" id="PF00156">
    <property type="entry name" value="Pribosyltran"/>
    <property type="match status" value="1"/>
</dbReference>
<accession>A0A1I6J2Z6</accession>